<dbReference type="InterPro" id="IPR000160">
    <property type="entry name" value="GGDEF_dom"/>
</dbReference>
<protein>
    <recommendedName>
        <fullName evidence="1">diguanylate cyclase</fullName>
        <ecNumber evidence="1">2.7.7.65</ecNumber>
    </recommendedName>
</protein>
<dbReference type="Pfam" id="PF00990">
    <property type="entry name" value="GGDEF"/>
    <property type="match status" value="1"/>
</dbReference>
<organism evidence="5 6">
    <name type="scientific">Neoroseomonas eburnea</name>
    <dbReference type="NCBI Taxonomy" id="1346889"/>
    <lineage>
        <taxon>Bacteria</taxon>
        <taxon>Pseudomonadati</taxon>
        <taxon>Pseudomonadota</taxon>
        <taxon>Alphaproteobacteria</taxon>
        <taxon>Acetobacterales</taxon>
        <taxon>Acetobacteraceae</taxon>
        <taxon>Neoroseomonas</taxon>
    </lineage>
</organism>
<dbReference type="PANTHER" id="PTHR45138:SF9">
    <property type="entry name" value="DIGUANYLATE CYCLASE DGCM-RELATED"/>
    <property type="match status" value="1"/>
</dbReference>
<feature type="transmembrane region" description="Helical" evidence="3">
    <location>
        <begin position="6"/>
        <end position="28"/>
    </location>
</feature>
<comment type="catalytic activity">
    <reaction evidence="2">
        <text>2 GTP = 3',3'-c-di-GMP + 2 diphosphate</text>
        <dbReference type="Rhea" id="RHEA:24898"/>
        <dbReference type="ChEBI" id="CHEBI:33019"/>
        <dbReference type="ChEBI" id="CHEBI:37565"/>
        <dbReference type="ChEBI" id="CHEBI:58805"/>
        <dbReference type="EC" id="2.7.7.65"/>
    </reaction>
</comment>
<dbReference type="NCBIfam" id="TIGR00254">
    <property type="entry name" value="GGDEF"/>
    <property type="match status" value="1"/>
</dbReference>
<feature type="domain" description="GGDEF" evidence="4">
    <location>
        <begin position="141"/>
        <end position="277"/>
    </location>
</feature>
<dbReference type="GO" id="GO:0052621">
    <property type="term" value="F:diguanylate cyclase activity"/>
    <property type="evidence" value="ECO:0007669"/>
    <property type="project" value="UniProtKB-EC"/>
</dbReference>
<reference evidence="5" key="1">
    <citation type="submission" date="2020-01" db="EMBL/GenBank/DDBJ databases">
        <authorList>
            <person name="Rat A."/>
        </authorList>
    </citation>
    <scope>NUCLEOTIDE SEQUENCE</scope>
    <source>
        <strain evidence="5">LMG 31228</strain>
    </source>
</reference>
<dbReference type="PROSITE" id="PS50887">
    <property type="entry name" value="GGDEF"/>
    <property type="match status" value="1"/>
</dbReference>
<dbReference type="PANTHER" id="PTHR45138">
    <property type="entry name" value="REGULATORY COMPONENTS OF SENSORY TRANSDUCTION SYSTEM"/>
    <property type="match status" value="1"/>
</dbReference>
<dbReference type="InterPro" id="IPR050469">
    <property type="entry name" value="Diguanylate_Cyclase"/>
</dbReference>
<evidence type="ECO:0000313" key="5">
    <source>
        <dbReference type="EMBL" id="MBR0684269.1"/>
    </source>
</evidence>
<keyword evidence="3" id="KW-0472">Membrane</keyword>
<reference evidence="5" key="2">
    <citation type="journal article" date="2021" name="Syst. Appl. Microbiol.">
        <title>Roseomonas hellenica sp. nov., isolated from roots of wild-growing Alkanna tinctoria.</title>
        <authorList>
            <person name="Rat A."/>
            <person name="Naranjo H.D."/>
            <person name="Lebbe L."/>
            <person name="Cnockaert M."/>
            <person name="Krigas N."/>
            <person name="Grigoriadou K."/>
            <person name="Maloupa E."/>
            <person name="Willems A."/>
        </authorList>
    </citation>
    <scope>NUCLEOTIDE SEQUENCE</scope>
    <source>
        <strain evidence="5">LMG 31228</strain>
    </source>
</reference>
<dbReference type="SUPFAM" id="SSF55073">
    <property type="entry name" value="Nucleotide cyclase"/>
    <property type="match status" value="1"/>
</dbReference>
<keyword evidence="3" id="KW-1133">Transmembrane helix</keyword>
<name>A0A9X9XKN3_9PROT</name>
<evidence type="ECO:0000313" key="6">
    <source>
        <dbReference type="Proteomes" id="UP001138709"/>
    </source>
</evidence>
<dbReference type="InterPro" id="IPR043128">
    <property type="entry name" value="Rev_trsase/Diguanyl_cyclase"/>
</dbReference>
<sequence>MTFADQAFLAARLGIGMLCVWAMVVAVARYRAAGPGTGKLVLRQLLAVLVLGIVLIAFDAWDNTIVRQGDPINIGTWLWLTFDAAVPLLVLAALEMMAERDAIMAQLARAAVTDPLTGLANRRGFSAAAETAVSLCRRQDMPAAMIVFDLDRFKAINDGHGHAAGDAVLAGMAGVLRRHLRAGDIVGRLGGEEFAVLCPGLDAAGAAAVAERLRAAQRLEVPHPAGPGEAVTASAGVAELAPTGDVATSLEAALAAADRALYAAKAAGRDRVVLAPA</sequence>
<proteinExistence type="predicted"/>
<gene>
    <name evidence="5" type="ORF">GXW74_27680</name>
</gene>
<keyword evidence="3" id="KW-0812">Transmembrane</keyword>
<dbReference type="CDD" id="cd01949">
    <property type="entry name" value="GGDEF"/>
    <property type="match status" value="1"/>
</dbReference>
<evidence type="ECO:0000256" key="1">
    <source>
        <dbReference type="ARBA" id="ARBA00012528"/>
    </source>
</evidence>
<dbReference type="EC" id="2.7.7.65" evidence="1"/>
<feature type="transmembrane region" description="Helical" evidence="3">
    <location>
        <begin position="40"/>
        <end position="61"/>
    </location>
</feature>
<dbReference type="InterPro" id="IPR029787">
    <property type="entry name" value="Nucleotide_cyclase"/>
</dbReference>
<dbReference type="Proteomes" id="UP001138709">
    <property type="component" value="Unassembled WGS sequence"/>
</dbReference>
<dbReference type="EMBL" id="JAAEDL010000076">
    <property type="protein sequence ID" value="MBR0684269.1"/>
    <property type="molecule type" value="Genomic_DNA"/>
</dbReference>
<evidence type="ECO:0000256" key="2">
    <source>
        <dbReference type="ARBA" id="ARBA00034247"/>
    </source>
</evidence>
<dbReference type="FunFam" id="3.30.70.270:FF:000001">
    <property type="entry name" value="Diguanylate cyclase domain protein"/>
    <property type="match status" value="1"/>
</dbReference>
<accession>A0A9X9XKN3</accession>
<dbReference type="AlphaFoldDB" id="A0A9X9XKN3"/>
<keyword evidence="6" id="KW-1185">Reference proteome</keyword>
<evidence type="ECO:0000259" key="4">
    <source>
        <dbReference type="PROSITE" id="PS50887"/>
    </source>
</evidence>
<dbReference type="Gene3D" id="3.30.70.270">
    <property type="match status" value="1"/>
</dbReference>
<feature type="transmembrane region" description="Helical" evidence="3">
    <location>
        <begin position="76"/>
        <end position="94"/>
    </location>
</feature>
<dbReference type="SMART" id="SM00267">
    <property type="entry name" value="GGDEF"/>
    <property type="match status" value="1"/>
</dbReference>
<dbReference type="GO" id="GO:0005886">
    <property type="term" value="C:plasma membrane"/>
    <property type="evidence" value="ECO:0007669"/>
    <property type="project" value="TreeGrafter"/>
</dbReference>
<comment type="caution">
    <text evidence="5">The sequence shown here is derived from an EMBL/GenBank/DDBJ whole genome shotgun (WGS) entry which is preliminary data.</text>
</comment>
<dbReference type="GO" id="GO:0043709">
    <property type="term" value="P:cell adhesion involved in single-species biofilm formation"/>
    <property type="evidence" value="ECO:0007669"/>
    <property type="project" value="TreeGrafter"/>
</dbReference>
<dbReference type="RefSeq" id="WP_211850156.1">
    <property type="nucleotide sequence ID" value="NZ_JAAEDL010000076.1"/>
</dbReference>
<dbReference type="GO" id="GO:1902201">
    <property type="term" value="P:negative regulation of bacterial-type flagellum-dependent cell motility"/>
    <property type="evidence" value="ECO:0007669"/>
    <property type="project" value="TreeGrafter"/>
</dbReference>
<evidence type="ECO:0000256" key="3">
    <source>
        <dbReference type="SAM" id="Phobius"/>
    </source>
</evidence>